<keyword evidence="2" id="KW-1185">Reference proteome</keyword>
<proteinExistence type="predicted"/>
<sequence length="503" mass="58045">MAELFTRFLILSNLHFVTLGLLSLVLPYVIFSAIYNIYFHPLSKFPGPKLAAANGLTYWAVSWSGNLVYWLRDLHAKYGEVVRYGPNKLSYISPGAWKDIYGHRIGGRKANPKDTRFYPAELNGHRSLVNEKDDMQHGRIRRIFAYAFSDRALKEQESLIKRYADQLMDNIHRFIEEDANIELDLLKLYNCTTFDIMGDLAFGEPLGLLEHSEYSPWVQGIFGGIKAGDMLRITVEYPILGKIAEHFVPRQLKAKQKEHFQFSTDRVNRRLEKGSNKPDFWTLILRQPEGSRLSIEDMHANSSLFMIGGTETTATLLSGLTFYLLQNADKLQKLVEEVRTSFTSEDQLTIENLQKLKYMWACFEEALRMYPPAPSGLPREVAEGGNVICGRWVPETASVSVTQYAAFRSPLNFKDPDSFIPERWFPDTGFDDDRKEVFQPFSFGPRNCLGKKSLAYHEMRLLFSKTLWHFDLELCPQSESWTNQKAYTIWEKHPLMVKFKPAR</sequence>
<accession>A0ACB5S967</accession>
<reference evidence="1" key="1">
    <citation type="submission" date="2024-09" db="EMBL/GenBank/DDBJ databases">
        <title>Draft Genome Sequences of Neofusicoccum parvum.</title>
        <authorList>
            <person name="Ashida A."/>
            <person name="Camagna M."/>
            <person name="Tanaka A."/>
            <person name="Takemoto D."/>
        </authorList>
    </citation>
    <scope>NUCLEOTIDE SEQUENCE</scope>
    <source>
        <strain evidence="1">PPO83</strain>
    </source>
</reference>
<organism evidence="1 2">
    <name type="scientific">Neofusicoccum parvum</name>
    <dbReference type="NCBI Taxonomy" id="310453"/>
    <lineage>
        <taxon>Eukaryota</taxon>
        <taxon>Fungi</taxon>
        <taxon>Dikarya</taxon>
        <taxon>Ascomycota</taxon>
        <taxon>Pezizomycotina</taxon>
        <taxon>Dothideomycetes</taxon>
        <taxon>Dothideomycetes incertae sedis</taxon>
        <taxon>Botryosphaeriales</taxon>
        <taxon>Botryosphaeriaceae</taxon>
        <taxon>Neofusicoccum</taxon>
    </lineage>
</organism>
<dbReference type="EMBL" id="BSXG01000391">
    <property type="protein sequence ID" value="GME31502.1"/>
    <property type="molecule type" value="Genomic_DNA"/>
</dbReference>
<evidence type="ECO:0000313" key="2">
    <source>
        <dbReference type="Proteomes" id="UP001165186"/>
    </source>
</evidence>
<comment type="caution">
    <text evidence="1">The sequence shown here is derived from an EMBL/GenBank/DDBJ whole genome shotgun (WGS) entry which is preliminary data.</text>
</comment>
<name>A0ACB5S967_9PEZI</name>
<dbReference type="Proteomes" id="UP001165186">
    <property type="component" value="Unassembled WGS sequence"/>
</dbReference>
<gene>
    <name evidence="1" type="primary">g7579</name>
    <name evidence="1" type="ORF">NpPPO83_00007579</name>
</gene>
<evidence type="ECO:0000313" key="1">
    <source>
        <dbReference type="EMBL" id="GME31502.1"/>
    </source>
</evidence>
<protein>
    <submittedName>
        <fullName evidence="1">Cytochrome P450</fullName>
    </submittedName>
</protein>